<dbReference type="RefSeq" id="WP_115568800.1">
    <property type="nucleotide sequence ID" value="NZ_NXLV01000001.1"/>
</dbReference>
<proteinExistence type="predicted"/>
<dbReference type="EMBL" id="NXLV01000001">
    <property type="protein sequence ID" value="RDU72170.1"/>
    <property type="molecule type" value="Genomic_DNA"/>
</dbReference>
<protein>
    <recommendedName>
        <fullName evidence="3">CopG family transcriptional regulator</fullName>
    </recommendedName>
</protein>
<name>A0A3D8J4K8_9HELI</name>
<evidence type="ECO:0000313" key="2">
    <source>
        <dbReference type="Proteomes" id="UP000257045"/>
    </source>
</evidence>
<keyword evidence="2" id="KW-1185">Reference proteome</keyword>
<gene>
    <name evidence="1" type="ORF">CQA58_00770</name>
</gene>
<evidence type="ECO:0000313" key="1">
    <source>
        <dbReference type="EMBL" id="RDU72170.1"/>
    </source>
</evidence>
<comment type="caution">
    <text evidence="1">The sequence shown here is derived from an EMBL/GenBank/DDBJ whole genome shotgun (WGS) entry which is preliminary data.</text>
</comment>
<dbReference type="Proteomes" id="UP000257045">
    <property type="component" value="Unassembled WGS sequence"/>
</dbReference>
<dbReference type="AlphaFoldDB" id="A0A3D8J4K8"/>
<organism evidence="1 2">
    <name type="scientific">Helicobacter brantae</name>
    <dbReference type="NCBI Taxonomy" id="375927"/>
    <lineage>
        <taxon>Bacteria</taxon>
        <taxon>Pseudomonadati</taxon>
        <taxon>Campylobacterota</taxon>
        <taxon>Epsilonproteobacteria</taxon>
        <taxon>Campylobacterales</taxon>
        <taxon>Helicobacteraceae</taxon>
        <taxon>Helicobacter</taxon>
    </lineage>
</organism>
<reference evidence="1 2" key="1">
    <citation type="submission" date="2018-04" db="EMBL/GenBank/DDBJ databases">
        <title>Novel Campyloabacter and Helicobacter Species and Strains.</title>
        <authorList>
            <person name="Mannion A.J."/>
            <person name="Shen Z."/>
            <person name="Fox J.G."/>
        </authorList>
    </citation>
    <scope>NUCLEOTIDE SEQUENCE [LARGE SCALE GENOMIC DNA]</scope>
    <source>
        <strain evidence="1 2">MIT 04-9366</strain>
    </source>
</reference>
<evidence type="ECO:0008006" key="3">
    <source>
        <dbReference type="Google" id="ProtNLM"/>
    </source>
</evidence>
<sequence>MQIELSKKAITRIQQIQKMGNISNVNAILNRAIEEYYQEYKDDLKAIKKYEQGKQKRFSASSVHNNCQ</sequence>
<accession>A0A3D8J4K8</accession>